<gene>
    <name evidence="5" type="ORF">L211DRAFT_89824</name>
</gene>
<dbReference type="PROSITE" id="PS00962">
    <property type="entry name" value="RIBOSOMAL_S2_1"/>
    <property type="match status" value="1"/>
</dbReference>
<protein>
    <submittedName>
        <fullName evidence="5">Ribosomal protein S2</fullName>
    </submittedName>
</protein>
<sequence>MLTPHYSPSSLIHNPPSPRDITLSLLLASQAHLGHSTSLWNPSNQRYILGVRQGIHIICLETIAAHLRRAAKIVEGVSEKGGLILFVGTRPGQDRAVVKAAKLAGGCHLFERWTPGAITNASQILGHGKVVEMDMRDRVKVKSPNVQADAQKLDEHEPPKPEDVNKPIKPDLVVCLNPLENYILLHECGLYGIPTIGIIDTDADPTWVTYPIPANDDSLRAVHLITGILGRAAEEGRNRRIRRAEREAMEAAEGG</sequence>
<comment type="similarity">
    <text evidence="1">Belongs to the universal ribosomal protein uS2 family.</text>
</comment>
<dbReference type="InterPro" id="IPR023591">
    <property type="entry name" value="Ribosomal_uS2_flav_dom_sf"/>
</dbReference>
<dbReference type="GO" id="GO:0005763">
    <property type="term" value="C:mitochondrial small ribosomal subunit"/>
    <property type="evidence" value="ECO:0007669"/>
    <property type="project" value="TreeGrafter"/>
</dbReference>
<dbReference type="GO" id="GO:0006412">
    <property type="term" value="P:translation"/>
    <property type="evidence" value="ECO:0007669"/>
    <property type="project" value="InterPro"/>
</dbReference>
<dbReference type="InterPro" id="IPR005706">
    <property type="entry name" value="Ribosomal_uS2_bac/mit/plastid"/>
</dbReference>
<dbReference type="EMBL" id="ML121537">
    <property type="protein sequence ID" value="RPB25560.1"/>
    <property type="molecule type" value="Genomic_DNA"/>
</dbReference>
<evidence type="ECO:0000256" key="2">
    <source>
        <dbReference type="ARBA" id="ARBA00022980"/>
    </source>
</evidence>
<dbReference type="GO" id="GO:0003735">
    <property type="term" value="F:structural constituent of ribosome"/>
    <property type="evidence" value="ECO:0007669"/>
    <property type="project" value="InterPro"/>
</dbReference>
<dbReference type="InterPro" id="IPR001865">
    <property type="entry name" value="Ribosomal_uS2"/>
</dbReference>
<reference evidence="5 6" key="1">
    <citation type="journal article" date="2018" name="Nat. Ecol. Evol.">
        <title>Pezizomycetes genomes reveal the molecular basis of ectomycorrhizal truffle lifestyle.</title>
        <authorList>
            <person name="Murat C."/>
            <person name="Payen T."/>
            <person name="Noel B."/>
            <person name="Kuo A."/>
            <person name="Morin E."/>
            <person name="Chen J."/>
            <person name="Kohler A."/>
            <person name="Krizsan K."/>
            <person name="Balestrini R."/>
            <person name="Da Silva C."/>
            <person name="Montanini B."/>
            <person name="Hainaut M."/>
            <person name="Levati E."/>
            <person name="Barry K.W."/>
            <person name="Belfiori B."/>
            <person name="Cichocki N."/>
            <person name="Clum A."/>
            <person name="Dockter R.B."/>
            <person name="Fauchery L."/>
            <person name="Guy J."/>
            <person name="Iotti M."/>
            <person name="Le Tacon F."/>
            <person name="Lindquist E.A."/>
            <person name="Lipzen A."/>
            <person name="Malagnac F."/>
            <person name="Mello A."/>
            <person name="Molinier V."/>
            <person name="Miyauchi S."/>
            <person name="Poulain J."/>
            <person name="Riccioni C."/>
            <person name="Rubini A."/>
            <person name="Sitrit Y."/>
            <person name="Splivallo R."/>
            <person name="Traeger S."/>
            <person name="Wang M."/>
            <person name="Zifcakova L."/>
            <person name="Wipf D."/>
            <person name="Zambonelli A."/>
            <person name="Paolocci F."/>
            <person name="Nowrousian M."/>
            <person name="Ottonello S."/>
            <person name="Baldrian P."/>
            <person name="Spatafora J.W."/>
            <person name="Henrissat B."/>
            <person name="Nagy L.G."/>
            <person name="Aury J.M."/>
            <person name="Wincker P."/>
            <person name="Grigoriev I.V."/>
            <person name="Bonfante P."/>
            <person name="Martin F.M."/>
        </authorList>
    </citation>
    <scope>NUCLEOTIDE SEQUENCE [LARGE SCALE GENOMIC DNA]</scope>
    <source>
        <strain evidence="5 6">ATCC MYA-4762</strain>
    </source>
</reference>
<keyword evidence="3" id="KW-0687">Ribonucleoprotein</keyword>
<dbReference type="STRING" id="1051890.A0A3N4LRW1"/>
<dbReference type="InParanoid" id="A0A3N4LRW1"/>
<dbReference type="Gene3D" id="3.40.50.10490">
    <property type="entry name" value="Glucose-6-phosphate isomerase like protein, domain 1"/>
    <property type="match status" value="1"/>
</dbReference>
<evidence type="ECO:0000313" key="5">
    <source>
        <dbReference type="EMBL" id="RPB25560.1"/>
    </source>
</evidence>
<organism evidence="5 6">
    <name type="scientific">Terfezia boudieri ATCC MYA-4762</name>
    <dbReference type="NCBI Taxonomy" id="1051890"/>
    <lineage>
        <taxon>Eukaryota</taxon>
        <taxon>Fungi</taxon>
        <taxon>Dikarya</taxon>
        <taxon>Ascomycota</taxon>
        <taxon>Pezizomycotina</taxon>
        <taxon>Pezizomycetes</taxon>
        <taxon>Pezizales</taxon>
        <taxon>Pezizaceae</taxon>
        <taxon>Terfezia</taxon>
    </lineage>
</organism>
<evidence type="ECO:0000313" key="6">
    <source>
        <dbReference type="Proteomes" id="UP000267821"/>
    </source>
</evidence>
<proteinExistence type="inferred from homology"/>
<accession>A0A3N4LRW1</accession>
<evidence type="ECO:0000256" key="1">
    <source>
        <dbReference type="ARBA" id="ARBA00006242"/>
    </source>
</evidence>
<keyword evidence="2 5" id="KW-0689">Ribosomal protein</keyword>
<evidence type="ECO:0000256" key="3">
    <source>
        <dbReference type="ARBA" id="ARBA00023274"/>
    </source>
</evidence>
<dbReference type="InterPro" id="IPR018130">
    <property type="entry name" value="Ribosomal_uS2_CS"/>
</dbReference>
<name>A0A3N4LRW1_9PEZI</name>
<dbReference type="CDD" id="cd01425">
    <property type="entry name" value="RPS2"/>
    <property type="match status" value="1"/>
</dbReference>
<dbReference type="AlphaFoldDB" id="A0A3N4LRW1"/>
<dbReference type="OrthoDB" id="2320368at2759"/>
<dbReference type="HAMAP" id="MF_00291_B">
    <property type="entry name" value="Ribosomal_uS2_B"/>
    <property type="match status" value="1"/>
</dbReference>
<dbReference type="NCBIfam" id="TIGR01011">
    <property type="entry name" value="rpsB_bact"/>
    <property type="match status" value="1"/>
</dbReference>
<dbReference type="Proteomes" id="UP000267821">
    <property type="component" value="Unassembled WGS sequence"/>
</dbReference>
<dbReference type="PANTHER" id="PTHR12534">
    <property type="entry name" value="30S RIBOSOMAL PROTEIN S2 PROKARYOTIC AND ORGANELLAR"/>
    <property type="match status" value="1"/>
</dbReference>
<feature type="compositionally biased region" description="Basic and acidic residues" evidence="4">
    <location>
        <begin position="151"/>
        <end position="165"/>
    </location>
</feature>
<dbReference type="Pfam" id="PF00318">
    <property type="entry name" value="Ribosomal_S2"/>
    <property type="match status" value="1"/>
</dbReference>
<dbReference type="FunCoup" id="A0A3N4LRW1">
    <property type="interactions" value="726"/>
</dbReference>
<dbReference type="PANTHER" id="PTHR12534:SF0">
    <property type="entry name" value="SMALL RIBOSOMAL SUBUNIT PROTEIN US2M"/>
    <property type="match status" value="1"/>
</dbReference>
<dbReference type="SUPFAM" id="SSF52313">
    <property type="entry name" value="Ribosomal protein S2"/>
    <property type="match status" value="1"/>
</dbReference>
<dbReference type="PRINTS" id="PR00395">
    <property type="entry name" value="RIBOSOMALS2"/>
</dbReference>
<keyword evidence="6" id="KW-1185">Reference proteome</keyword>
<evidence type="ECO:0000256" key="4">
    <source>
        <dbReference type="SAM" id="MobiDB-lite"/>
    </source>
</evidence>
<feature type="region of interest" description="Disordered" evidence="4">
    <location>
        <begin position="143"/>
        <end position="165"/>
    </location>
</feature>